<organism evidence="2 3">
    <name type="scientific">Thermomonospora umbrina</name>
    <dbReference type="NCBI Taxonomy" id="111806"/>
    <lineage>
        <taxon>Bacteria</taxon>
        <taxon>Bacillati</taxon>
        <taxon>Actinomycetota</taxon>
        <taxon>Actinomycetes</taxon>
        <taxon>Streptosporangiales</taxon>
        <taxon>Thermomonosporaceae</taxon>
        <taxon>Thermomonospora</taxon>
    </lineage>
</organism>
<evidence type="ECO:0000313" key="2">
    <source>
        <dbReference type="EMBL" id="REE96519.1"/>
    </source>
</evidence>
<dbReference type="Gene3D" id="2.60.40.10">
    <property type="entry name" value="Immunoglobulins"/>
    <property type="match status" value="1"/>
</dbReference>
<dbReference type="GO" id="GO:0005975">
    <property type="term" value="P:carbohydrate metabolic process"/>
    <property type="evidence" value="ECO:0007669"/>
    <property type="project" value="UniProtKB-ARBA"/>
</dbReference>
<dbReference type="AlphaFoldDB" id="A0A3D9SKR6"/>
<name>A0A3D9SKR6_9ACTN</name>
<protein>
    <recommendedName>
        <fullName evidence="4">Ig-like domain-containing protein</fullName>
    </recommendedName>
</protein>
<evidence type="ECO:0008006" key="4">
    <source>
        <dbReference type="Google" id="ProtNLM"/>
    </source>
</evidence>
<reference evidence="2 3" key="1">
    <citation type="submission" date="2018-08" db="EMBL/GenBank/DDBJ databases">
        <title>Sequencing the genomes of 1000 actinobacteria strains.</title>
        <authorList>
            <person name="Klenk H.-P."/>
        </authorList>
    </citation>
    <scope>NUCLEOTIDE SEQUENCE [LARGE SCALE GENOMIC DNA]</scope>
    <source>
        <strain evidence="2 3">DSM 43927</strain>
    </source>
</reference>
<comment type="caution">
    <text evidence="2">The sequence shown here is derived from an EMBL/GenBank/DDBJ whole genome shotgun (WGS) entry which is preliminary data.</text>
</comment>
<dbReference type="Proteomes" id="UP000256661">
    <property type="component" value="Unassembled WGS sequence"/>
</dbReference>
<dbReference type="InterPro" id="IPR013783">
    <property type="entry name" value="Ig-like_fold"/>
</dbReference>
<proteinExistence type="predicted"/>
<sequence length="567" mass="60768">MPTPSPRRARARLAALIGLVVAAQLMSPPPASASAFSALVSPPRTVEGLTGAAAPAPVVVRRTAWAYVTRKSPTQVNVNRPRTAPVGRDVRARTTYRSFYRMDLRRLAGRSPAGAKLRIPAVYPNRCGTRAPAVAIWETADFNGRTSWNRQPKWRKRLAVARAVCNGRRYEVDVSALIAAAVKVRRPFLTLGVLSTREGDRAAFVTLGNAPTITVALKPPPAPPVPRPPTAPADVISTPGGACAAGAVRPTIGTTRPTLSAKIHDPDSRAVGARFEWRSLTGPRFGGHTGPMQAAGSRTSTVAPADAFFDGYSYAWRVQGFDERASGPWSPWCEFTVELPAAALPDPEQPPVRPGQPGIPSDLKTLAGGTSGHCGRGADQSWIGTSAPQFRAEIADDAPGPLRATFEWIRVDGTKIGEENVDEWSGNPVQAWTAHGAFVDGTYAWHVRVSDETGPGPWSPWCQFTVDITRPATLPTVTSTDFPKLVWSRPPGVSGTFHLTGVGDPDVVKFLYELDNKTVIVGADRPGGTASFSFTPPRTGPYTLKVRSMDRAGNVGEPVIYDFFVNH</sequence>
<gene>
    <name evidence="2" type="ORF">DFJ69_1956</name>
</gene>
<evidence type="ECO:0000256" key="1">
    <source>
        <dbReference type="SAM" id="SignalP"/>
    </source>
</evidence>
<keyword evidence="1" id="KW-0732">Signal</keyword>
<feature type="signal peptide" evidence="1">
    <location>
        <begin position="1"/>
        <end position="33"/>
    </location>
</feature>
<keyword evidence="3" id="KW-1185">Reference proteome</keyword>
<evidence type="ECO:0000313" key="3">
    <source>
        <dbReference type="Proteomes" id="UP000256661"/>
    </source>
</evidence>
<feature type="chain" id="PRO_5017815943" description="Ig-like domain-containing protein" evidence="1">
    <location>
        <begin position="34"/>
        <end position="567"/>
    </location>
</feature>
<dbReference type="EMBL" id="QTTT01000001">
    <property type="protein sequence ID" value="REE96519.1"/>
    <property type="molecule type" value="Genomic_DNA"/>
</dbReference>
<accession>A0A3D9SKR6</accession>